<evidence type="ECO:0000256" key="6">
    <source>
        <dbReference type="ARBA" id="ARBA00023002"/>
    </source>
</evidence>
<comment type="cofactor">
    <cofactor evidence="1">
        <name>heme</name>
        <dbReference type="ChEBI" id="CHEBI:30413"/>
    </cofactor>
</comment>
<feature type="transmembrane region" description="Helical" evidence="11">
    <location>
        <begin position="9"/>
        <end position="28"/>
    </location>
</feature>
<dbReference type="Gene3D" id="1.10.630.10">
    <property type="entry name" value="Cytochrome P450"/>
    <property type="match status" value="1"/>
</dbReference>
<proteinExistence type="inferred from homology"/>
<dbReference type="GO" id="GO:0016705">
    <property type="term" value="F:oxidoreductase activity, acting on paired donors, with incorporation or reduction of molecular oxygen"/>
    <property type="evidence" value="ECO:0007669"/>
    <property type="project" value="InterPro"/>
</dbReference>
<comment type="caution">
    <text evidence="12">The sequence shown here is derived from an EMBL/GenBank/DDBJ whole genome shotgun (WGS) entry which is preliminary data.</text>
</comment>
<dbReference type="InterPro" id="IPR001128">
    <property type="entry name" value="Cyt_P450"/>
</dbReference>
<comment type="similarity">
    <text evidence="3">Belongs to the cytochrome P450 family.</text>
</comment>
<name>A0A8J4VSJ4_9ROSI</name>
<keyword evidence="6" id="KW-0560">Oxidoreductase</keyword>
<dbReference type="PANTHER" id="PTHR47943">
    <property type="entry name" value="CYTOCHROME P450 93A3-LIKE"/>
    <property type="match status" value="1"/>
</dbReference>
<evidence type="ECO:0000313" key="12">
    <source>
        <dbReference type="EMBL" id="KAF3959216.1"/>
    </source>
</evidence>
<dbReference type="EMBL" id="JRKL02002378">
    <property type="protein sequence ID" value="KAF3959216.1"/>
    <property type="molecule type" value="Genomic_DNA"/>
</dbReference>
<keyword evidence="9 11" id="KW-0472">Membrane</keyword>
<evidence type="ECO:0000256" key="8">
    <source>
        <dbReference type="ARBA" id="ARBA00023033"/>
    </source>
</evidence>
<keyword evidence="7" id="KW-0408">Iron</keyword>
<evidence type="ECO:0000256" key="4">
    <source>
        <dbReference type="ARBA" id="ARBA00022617"/>
    </source>
</evidence>
<keyword evidence="5" id="KW-0479">Metal-binding</keyword>
<evidence type="ECO:0000256" key="1">
    <source>
        <dbReference type="ARBA" id="ARBA00001971"/>
    </source>
</evidence>
<dbReference type="InterPro" id="IPR036396">
    <property type="entry name" value="Cyt_P450_sf"/>
</dbReference>
<evidence type="ECO:0000256" key="9">
    <source>
        <dbReference type="ARBA" id="ARBA00023136"/>
    </source>
</evidence>
<evidence type="ECO:0000256" key="3">
    <source>
        <dbReference type="ARBA" id="ARBA00010617"/>
    </source>
</evidence>
<dbReference type="AlphaFoldDB" id="A0A8J4VSJ4"/>
<evidence type="ECO:0000256" key="2">
    <source>
        <dbReference type="ARBA" id="ARBA00004370"/>
    </source>
</evidence>
<accession>A0A8J4VSJ4</accession>
<evidence type="ECO:0008006" key="14">
    <source>
        <dbReference type="Google" id="ProtNLM"/>
    </source>
</evidence>
<keyword evidence="11" id="KW-1133">Transmembrane helix</keyword>
<evidence type="ECO:0000256" key="11">
    <source>
        <dbReference type="SAM" id="Phobius"/>
    </source>
</evidence>
<keyword evidence="11" id="KW-0812">Transmembrane</keyword>
<organism evidence="12 13">
    <name type="scientific">Castanea mollissima</name>
    <name type="common">Chinese chestnut</name>
    <dbReference type="NCBI Taxonomy" id="60419"/>
    <lineage>
        <taxon>Eukaryota</taxon>
        <taxon>Viridiplantae</taxon>
        <taxon>Streptophyta</taxon>
        <taxon>Embryophyta</taxon>
        <taxon>Tracheophyta</taxon>
        <taxon>Spermatophyta</taxon>
        <taxon>Magnoliopsida</taxon>
        <taxon>eudicotyledons</taxon>
        <taxon>Gunneridae</taxon>
        <taxon>Pentapetalae</taxon>
        <taxon>rosids</taxon>
        <taxon>fabids</taxon>
        <taxon>Fagales</taxon>
        <taxon>Fagaceae</taxon>
        <taxon>Castanea</taxon>
    </lineage>
</organism>
<evidence type="ECO:0000256" key="7">
    <source>
        <dbReference type="ARBA" id="ARBA00023004"/>
    </source>
</evidence>
<reference evidence="12" key="1">
    <citation type="submission" date="2020-03" db="EMBL/GenBank/DDBJ databases">
        <title>Castanea mollissima Vanexum genome sequencing.</title>
        <authorList>
            <person name="Staton M."/>
        </authorList>
    </citation>
    <scope>NUCLEOTIDE SEQUENCE</scope>
    <source>
        <tissue evidence="12">Leaf</tissue>
    </source>
</reference>
<keyword evidence="8" id="KW-0503">Monooxygenase</keyword>
<evidence type="ECO:0000256" key="10">
    <source>
        <dbReference type="SAM" id="MobiDB-lite"/>
    </source>
</evidence>
<feature type="region of interest" description="Disordered" evidence="10">
    <location>
        <begin position="327"/>
        <end position="351"/>
    </location>
</feature>
<evidence type="ECO:0000313" key="13">
    <source>
        <dbReference type="Proteomes" id="UP000737018"/>
    </source>
</evidence>
<dbReference type="GO" id="GO:0005506">
    <property type="term" value="F:iron ion binding"/>
    <property type="evidence" value="ECO:0007669"/>
    <property type="project" value="InterPro"/>
</dbReference>
<sequence length="394" mass="45085">MAAMTDTQYYFLCFILSFISIFLLKPFFKKPSKTKTSLHLPPSPPALPIIGHLHYLGPSLYKSLTKLSTKYGPLLYLKLGVSRCLVVSSASVANEIFKTHDLAFAERPSFPFSDKLPYGSSGFFVAPYGDQWRFIKKLCMTELLSAKQVEKSRVARHEELVRFLLKVLESAKKKQTLDMSVEIMKLTNNSTFRLAMSMRSLDEPHEAERIRKLVKESNEVGAKACLGDMFGPLSKLAFWLYGQRAIDVTLKYDEILERFLKQHEEISNERENEDLMDLLLKAYRDDKSEFKINRIHLKAFLLPTNCEGNKIKVIKLKGRQACVGTSRRRKGALEKATRKRKHQTKASSHIQQLTSENSMRSLNTHGFIDMLNLTQEDSMTNLNKPGFTDMLNLT</sequence>
<gene>
    <name evidence="12" type="ORF">CMV_015955</name>
</gene>
<dbReference type="PANTHER" id="PTHR47943:SF8">
    <property type="entry name" value="CYTOCHROME P450"/>
    <property type="match status" value="1"/>
</dbReference>
<dbReference type="Proteomes" id="UP000737018">
    <property type="component" value="Unassembled WGS sequence"/>
</dbReference>
<comment type="subcellular location">
    <subcellularLocation>
        <location evidence="2">Membrane</location>
    </subcellularLocation>
</comment>
<dbReference type="SUPFAM" id="SSF48264">
    <property type="entry name" value="Cytochrome P450"/>
    <property type="match status" value="1"/>
</dbReference>
<dbReference type="Pfam" id="PF00067">
    <property type="entry name" value="p450"/>
    <property type="match status" value="1"/>
</dbReference>
<protein>
    <recommendedName>
        <fullName evidence="14">Cytochrome P450</fullName>
    </recommendedName>
</protein>
<dbReference type="GO" id="GO:0016020">
    <property type="term" value="C:membrane"/>
    <property type="evidence" value="ECO:0007669"/>
    <property type="project" value="UniProtKB-SubCell"/>
</dbReference>
<keyword evidence="4" id="KW-0349">Heme</keyword>
<evidence type="ECO:0000256" key="5">
    <source>
        <dbReference type="ARBA" id="ARBA00022723"/>
    </source>
</evidence>
<dbReference type="GO" id="GO:0004497">
    <property type="term" value="F:monooxygenase activity"/>
    <property type="evidence" value="ECO:0007669"/>
    <property type="project" value="UniProtKB-KW"/>
</dbReference>
<keyword evidence="13" id="KW-1185">Reference proteome</keyword>
<dbReference type="GO" id="GO:0020037">
    <property type="term" value="F:heme binding"/>
    <property type="evidence" value="ECO:0007669"/>
    <property type="project" value="InterPro"/>
</dbReference>
<dbReference type="OrthoDB" id="1470350at2759"/>